<dbReference type="Pfam" id="PF00025">
    <property type="entry name" value="Arf"/>
    <property type="match status" value="1"/>
</dbReference>
<dbReference type="OMA" id="EMLTGYM"/>
<dbReference type="InterPro" id="IPR006689">
    <property type="entry name" value="Small_GTPase_ARF/SAR"/>
</dbReference>
<protein>
    <recommendedName>
        <fullName evidence="4">ADP-ribosylation factor-like protein 15</fullName>
    </recommendedName>
</protein>
<dbReference type="KEGG" id="lak:106179119"/>
<keyword evidence="6" id="KW-0479">Metal-binding</keyword>
<dbReference type="GeneID" id="106179119"/>
<evidence type="ECO:0000256" key="3">
    <source>
        <dbReference type="ARBA" id="ARBA00023134"/>
    </source>
</evidence>
<gene>
    <name evidence="9" type="primary">LOC106179119</name>
</gene>
<evidence type="ECO:0000256" key="5">
    <source>
        <dbReference type="PIRSR" id="PIRSR606689-1"/>
    </source>
</evidence>
<dbReference type="SUPFAM" id="SSF52540">
    <property type="entry name" value="P-loop containing nucleoside triphosphate hydrolases"/>
    <property type="match status" value="1"/>
</dbReference>
<dbReference type="InterPro" id="IPR027417">
    <property type="entry name" value="P-loop_NTPase"/>
</dbReference>
<evidence type="ECO:0000313" key="9">
    <source>
        <dbReference type="RefSeq" id="XP_013418107.1"/>
    </source>
</evidence>
<keyword evidence="6" id="KW-0460">Magnesium</keyword>
<dbReference type="GO" id="GO:0003924">
    <property type="term" value="F:GTPase activity"/>
    <property type="evidence" value="ECO:0007669"/>
    <property type="project" value="InterPro"/>
</dbReference>
<dbReference type="AlphaFoldDB" id="A0A1S3K6H9"/>
<dbReference type="OrthoDB" id="414781at2759"/>
<reference evidence="9" key="1">
    <citation type="submission" date="2025-08" db="UniProtKB">
        <authorList>
            <consortium name="RefSeq"/>
        </authorList>
    </citation>
    <scope>IDENTIFICATION</scope>
    <source>
        <tissue evidence="9">Gonads</tissue>
    </source>
</reference>
<evidence type="ECO:0000313" key="8">
    <source>
        <dbReference type="Proteomes" id="UP000085678"/>
    </source>
</evidence>
<dbReference type="RefSeq" id="XP_013418107.1">
    <property type="nucleotide sequence ID" value="XM_013562653.1"/>
</dbReference>
<dbReference type="FunFam" id="3.40.50.300:FF:000934">
    <property type="entry name" value="ADP-ribosylation factor-like 15 isoform X1"/>
    <property type="match status" value="1"/>
</dbReference>
<evidence type="ECO:0000256" key="6">
    <source>
        <dbReference type="PIRSR" id="PIRSR606689-2"/>
    </source>
</evidence>
<dbReference type="STRING" id="7574.A0A1S3K6H9"/>
<keyword evidence="2 5" id="KW-0547">Nucleotide-binding</keyword>
<comment type="similarity">
    <text evidence="1">Belongs to the small GTPase superfamily. Arf family.</text>
</comment>
<keyword evidence="3 5" id="KW-0342">GTP-binding</keyword>
<evidence type="ECO:0000256" key="1">
    <source>
        <dbReference type="ARBA" id="ARBA00010290"/>
    </source>
</evidence>
<dbReference type="InParanoid" id="A0A1S3K6H9"/>
<evidence type="ECO:0000256" key="4">
    <source>
        <dbReference type="ARBA" id="ARBA00072404"/>
    </source>
</evidence>
<proteinExistence type="inferred from homology"/>
<feature type="binding site" evidence="6">
    <location>
        <position position="51"/>
    </location>
    <ligand>
        <name>Mg(2+)</name>
        <dbReference type="ChEBI" id="CHEBI:18420"/>
    </ligand>
</feature>
<dbReference type="PROSITE" id="PS51417">
    <property type="entry name" value="ARF"/>
    <property type="match status" value="1"/>
</dbReference>
<sequence>MSIVLEYLQLGCAFCRISIYTLFRRLCCRSPPPPRPEISVVCIGLAKAGKSTLLALISGESTQDIQPTIGFSIKALQFKNCILNVKEIGGGEGVRPYWKHYFSGAKGIIFVLDSACPESDLEIVKTELSNALANPTLDKLPLLVLACHQEKDGARSIEQLKKELELEFHGEGRAWLIHPCSLNDLRGIKEGFENFNQYLLGEKSVEGDQTPREQGQSEDIPGRI</sequence>
<dbReference type="GO" id="GO:0046872">
    <property type="term" value="F:metal ion binding"/>
    <property type="evidence" value="ECO:0007669"/>
    <property type="project" value="UniProtKB-KW"/>
</dbReference>
<dbReference type="SMART" id="SM00178">
    <property type="entry name" value="SAR"/>
    <property type="match status" value="1"/>
</dbReference>
<feature type="region of interest" description="Disordered" evidence="7">
    <location>
        <begin position="203"/>
        <end position="224"/>
    </location>
</feature>
<dbReference type="Proteomes" id="UP000085678">
    <property type="component" value="Unplaced"/>
</dbReference>
<evidence type="ECO:0000256" key="7">
    <source>
        <dbReference type="SAM" id="MobiDB-lite"/>
    </source>
</evidence>
<name>A0A1S3K6H9_LINAN</name>
<dbReference type="Gene3D" id="3.40.50.300">
    <property type="entry name" value="P-loop containing nucleotide triphosphate hydrolases"/>
    <property type="match status" value="1"/>
</dbReference>
<dbReference type="PANTHER" id="PTHR46693:SF1">
    <property type="entry name" value="ADP-RIBOSYLATION FACTOR-LIKE PROTEIN 15"/>
    <property type="match status" value="1"/>
</dbReference>
<dbReference type="SMART" id="SM00177">
    <property type="entry name" value="ARF"/>
    <property type="match status" value="1"/>
</dbReference>
<evidence type="ECO:0000256" key="2">
    <source>
        <dbReference type="ARBA" id="ARBA00022741"/>
    </source>
</evidence>
<dbReference type="InterPro" id="IPR042292">
    <property type="entry name" value="ARL15"/>
</dbReference>
<dbReference type="CDD" id="cd00878">
    <property type="entry name" value="Arf_Arl"/>
    <property type="match status" value="1"/>
</dbReference>
<feature type="binding site" evidence="5">
    <location>
        <begin position="44"/>
        <end position="51"/>
    </location>
    <ligand>
        <name>GTP</name>
        <dbReference type="ChEBI" id="CHEBI:37565"/>
    </ligand>
</feature>
<dbReference type="PANTHER" id="PTHR46693">
    <property type="entry name" value="ADP-RIBOSYLATION FACTOR-LIKE PROTEIN 15"/>
    <property type="match status" value="1"/>
</dbReference>
<feature type="binding site" evidence="6">
    <location>
        <position position="68"/>
    </location>
    <ligand>
        <name>Mg(2+)</name>
        <dbReference type="ChEBI" id="CHEBI:18420"/>
    </ligand>
</feature>
<feature type="binding site" evidence="5">
    <location>
        <position position="90"/>
    </location>
    <ligand>
        <name>GTP</name>
        <dbReference type="ChEBI" id="CHEBI:37565"/>
    </ligand>
</feature>
<accession>A0A1S3K6H9</accession>
<dbReference type="PRINTS" id="PR00328">
    <property type="entry name" value="SAR1GTPBP"/>
</dbReference>
<dbReference type="GO" id="GO:0005525">
    <property type="term" value="F:GTP binding"/>
    <property type="evidence" value="ECO:0007669"/>
    <property type="project" value="UniProtKB-KW"/>
</dbReference>
<keyword evidence="8" id="KW-1185">Reference proteome</keyword>
<organism evidence="8 9">
    <name type="scientific">Lingula anatina</name>
    <name type="common">Brachiopod</name>
    <name type="synonym">Lingula unguis</name>
    <dbReference type="NCBI Taxonomy" id="7574"/>
    <lineage>
        <taxon>Eukaryota</taxon>
        <taxon>Metazoa</taxon>
        <taxon>Spiralia</taxon>
        <taxon>Lophotrochozoa</taxon>
        <taxon>Brachiopoda</taxon>
        <taxon>Linguliformea</taxon>
        <taxon>Lingulata</taxon>
        <taxon>Lingulida</taxon>
        <taxon>Linguloidea</taxon>
        <taxon>Lingulidae</taxon>
        <taxon>Lingula</taxon>
    </lineage>
</organism>